<dbReference type="EMBL" id="JAHWDP010000001">
    <property type="protein sequence ID" value="MBW2937262.1"/>
    <property type="molecule type" value="Genomic_DNA"/>
</dbReference>
<gene>
    <name evidence="1" type="ORF">KXJ69_04040</name>
</gene>
<organism evidence="1 2">
    <name type="scientific">Halomarinibacterium sedimenti</name>
    <dbReference type="NCBI Taxonomy" id="2857106"/>
    <lineage>
        <taxon>Bacteria</taxon>
        <taxon>Pseudomonadati</taxon>
        <taxon>Bacteroidota</taxon>
        <taxon>Flavobacteriia</taxon>
        <taxon>Flavobacteriales</taxon>
        <taxon>Flavobacteriaceae</taxon>
        <taxon>Halomarinibacterium</taxon>
    </lineage>
</organism>
<name>A0A9X1JY76_9FLAO</name>
<dbReference type="InterPro" id="IPR032286">
    <property type="entry name" value="DUF4837"/>
</dbReference>
<accession>A0A9X1JY76</accession>
<dbReference type="Pfam" id="PF16125">
    <property type="entry name" value="DUF4837"/>
    <property type="match status" value="1"/>
</dbReference>
<proteinExistence type="predicted"/>
<dbReference type="RefSeq" id="WP_219051531.1">
    <property type="nucleotide sequence ID" value="NZ_JAHWDP010000001.1"/>
</dbReference>
<dbReference type="AlphaFoldDB" id="A0A9X1JY76"/>
<dbReference type="PROSITE" id="PS51257">
    <property type="entry name" value="PROKAR_LIPOPROTEIN"/>
    <property type="match status" value="1"/>
</dbReference>
<reference evidence="1" key="1">
    <citation type="submission" date="2021-07" db="EMBL/GenBank/DDBJ databases">
        <title>Aureisphaera sp. CAU 1614 isolated from sea sediment.</title>
        <authorList>
            <person name="Kim W."/>
        </authorList>
    </citation>
    <scope>NUCLEOTIDE SEQUENCE</scope>
    <source>
        <strain evidence="1">CAU 1614</strain>
    </source>
</reference>
<keyword evidence="2" id="KW-1185">Reference proteome</keyword>
<protein>
    <submittedName>
        <fullName evidence="1">DUF4837 family protein</fullName>
    </submittedName>
</protein>
<sequence>MKILLYPLVFCSILFFSCDNSSGKRDTSYLTESVGAINGLQVVISNTLWNDSVGEKIREYFAAPADGLPQIEPIFSISQIQPENFSDFARTYRTFLYVDLGKEDTVKVKKDSYAKPQIGAFITATSEDKLIELIEANQENIINTFKSFEIKERQRRTNISLLKVDSLKERFGISLNIPSAYRVASACDDFYWIRKDLKSNGSTNLLIYEVPLNVIGQDSSIIGDIIKVRDTIGSGYLPVEDDDLFVTEEAFAPYLFTTEVGGKFAYETKGTWEVKDNFMAGPFLNYAIKDEESGRYLIIEGFTHAPSMEKRDLQFELESIIKSTKFE</sequence>
<dbReference type="Proteomes" id="UP001138686">
    <property type="component" value="Unassembled WGS sequence"/>
</dbReference>
<evidence type="ECO:0000313" key="1">
    <source>
        <dbReference type="EMBL" id="MBW2937262.1"/>
    </source>
</evidence>
<evidence type="ECO:0000313" key="2">
    <source>
        <dbReference type="Proteomes" id="UP001138686"/>
    </source>
</evidence>
<comment type="caution">
    <text evidence="1">The sequence shown here is derived from an EMBL/GenBank/DDBJ whole genome shotgun (WGS) entry which is preliminary data.</text>
</comment>